<name>A0ABS2CS06_9MICO</name>
<dbReference type="GO" id="GO:0003677">
    <property type="term" value="F:DNA binding"/>
    <property type="evidence" value="ECO:0007669"/>
    <property type="project" value="UniProtKB-KW"/>
</dbReference>
<proteinExistence type="predicted"/>
<dbReference type="EMBL" id="JAFDVD010000028">
    <property type="protein sequence ID" value="MBM6402600.1"/>
    <property type="molecule type" value="Genomic_DNA"/>
</dbReference>
<dbReference type="PANTHER" id="PTHR30146:SF109">
    <property type="entry name" value="HTH-TYPE TRANSCRIPTIONAL REGULATOR GALS"/>
    <property type="match status" value="1"/>
</dbReference>
<comment type="caution">
    <text evidence="5">The sequence shown here is derived from an EMBL/GenBank/DDBJ whole genome shotgun (WGS) entry which is preliminary data.</text>
</comment>
<dbReference type="InterPro" id="IPR028082">
    <property type="entry name" value="Peripla_BP_I"/>
</dbReference>
<dbReference type="CDD" id="cd06267">
    <property type="entry name" value="PBP1_LacI_sugar_binding-like"/>
    <property type="match status" value="1"/>
</dbReference>
<sequence length="347" mass="36328">MVDRGPARPRLVDVARRAGVSTATASLVLRGRPGPSEATARSVREAAAALGYRPDRTASLLARHRSRLIGVLLDVTSPFHAELVRALDDEAAERDLDLVLSTVTARRDEARAAETLLDFRCEALVLLGPAMSDPALDALPDSVPTVVVGRRGTARVPGVLVSDDQGLELVVDHLAALGHRRIAFVDGPRGSIAAARRAGYRAAMRRHGGATEVDVLAGGATEEAGVRAARHLLARRRGEPPTAVVCFNDRCAIGLRDTVLRAGLDLPGELSVVGYDDSPLARLGTVDLTSVSQEPGRLAHATVQLLAAVVRGDGVGGADVVIDPRLVVRSSSGPPAAARSSSPDRMS</sequence>
<dbReference type="SMART" id="SM00354">
    <property type="entry name" value="HTH_LACI"/>
    <property type="match status" value="1"/>
</dbReference>
<keyword evidence="3" id="KW-0804">Transcription</keyword>
<dbReference type="RefSeq" id="WP_204133067.1">
    <property type="nucleotide sequence ID" value="NZ_JAFDVD010000028.1"/>
</dbReference>
<gene>
    <name evidence="5" type="ORF">JQN70_19580</name>
</gene>
<dbReference type="Pfam" id="PF13377">
    <property type="entry name" value="Peripla_BP_3"/>
    <property type="match status" value="1"/>
</dbReference>
<dbReference type="InterPro" id="IPR046335">
    <property type="entry name" value="LacI/GalR-like_sensor"/>
</dbReference>
<evidence type="ECO:0000313" key="6">
    <source>
        <dbReference type="Proteomes" id="UP001430172"/>
    </source>
</evidence>
<evidence type="ECO:0000256" key="3">
    <source>
        <dbReference type="ARBA" id="ARBA00023163"/>
    </source>
</evidence>
<dbReference type="PROSITE" id="PS00356">
    <property type="entry name" value="HTH_LACI_1"/>
    <property type="match status" value="1"/>
</dbReference>
<evidence type="ECO:0000256" key="2">
    <source>
        <dbReference type="ARBA" id="ARBA00023125"/>
    </source>
</evidence>
<dbReference type="SUPFAM" id="SSF53822">
    <property type="entry name" value="Periplasmic binding protein-like I"/>
    <property type="match status" value="1"/>
</dbReference>
<dbReference type="CDD" id="cd01392">
    <property type="entry name" value="HTH_LacI"/>
    <property type="match status" value="1"/>
</dbReference>
<evidence type="ECO:0000313" key="5">
    <source>
        <dbReference type="EMBL" id="MBM6402600.1"/>
    </source>
</evidence>
<dbReference type="InterPro" id="IPR000843">
    <property type="entry name" value="HTH_LacI"/>
</dbReference>
<reference evidence="5" key="1">
    <citation type="submission" date="2021-02" db="EMBL/GenBank/DDBJ databases">
        <title>Phycicoccus sp. MQZ13P-5T, whole genome shotgun sequence.</title>
        <authorList>
            <person name="Tuo L."/>
        </authorList>
    </citation>
    <scope>NUCLEOTIDE SEQUENCE</scope>
    <source>
        <strain evidence="5">MQZ13P-5</strain>
    </source>
</reference>
<accession>A0ABS2CS06</accession>
<dbReference type="Pfam" id="PF00356">
    <property type="entry name" value="LacI"/>
    <property type="match status" value="1"/>
</dbReference>
<dbReference type="PROSITE" id="PS50932">
    <property type="entry name" value="HTH_LACI_2"/>
    <property type="match status" value="1"/>
</dbReference>
<dbReference type="SUPFAM" id="SSF47413">
    <property type="entry name" value="lambda repressor-like DNA-binding domains"/>
    <property type="match status" value="1"/>
</dbReference>
<keyword evidence="6" id="KW-1185">Reference proteome</keyword>
<keyword evidence="1" id="KW-0805">Transcription regulation</keyword>
<feature type="domain" description="HTH lacI-type" evidence="4">
    <location>
        <begin position="9"/>
        <end position="63"/>
    </location>
</feature>
<dbReference type="Gene3D" id="1.10.260.40">
    <property type="entry name" value="lambda repressor-like DNA-binding domains"/>
    <property type="match status" value="1"/>
</dbReference>
<dbReference type="Proteomes" id="UP001430172">
    <property type="component" value="Unassembled WGS sequence"/>
</dbReference>
<protein>
    <submittedName>
        <fullName evidence="5">LacI family DNA-binding transcriptional regulator</fullName>
    </submittedName>
</protein>
<dbReference type="InterPro" id="IPR010982">
    <property type="entry name" value="Lambda_DNA-bd_dom_sf"/>
</dbReference>
<dbReference type="Gene3D" id="3.40.50.2300">
    <property type="match status" value="2"/>
</dbReference>
<organism evidence="5 6">
    <name type="scientific">Phycicoccus sonneratiae</name>
    <dbReference type="NCBI Taxonomy" id="2807628"/>
    <lineage>
        <taxon>Bacteria</taxon>
        <taxon>Bacillati</taxon>
        <taxon>Actinomycetota</taxon>
        <taxon>Actinomycetes</taxon>
        <taxon>Micrococcales</taxon>
        <taxon>Intrasporangiaceae</taxon>
        <taxon>Phycicoccus</taxon>
    </lineage>
</organism>
<dbReference type="PANTHER" id="PTHR30146">
    <property type="entry name" value="LACI-RELATED TRANSCRIPTIONAL REPRESSOR"/>
    <property type="match status" value="1"/>
</dbReference>
<evidence type="ECO:0000259" key="4">
    <source>
        <dbReference type="PROSITE" id="PS50932"/>
    </source>
</evidence>
<evidence type="ECO:0000256" key="1">
    <source>
        <dbReference type="ARBA" id="ARBA00023015"/>
    </source>
</evidence>
<keyword evidence="2 5" id="KW-0238">DNA-binding</keyword>